<evidence type="ECO:0000313" key="3">
    <source>
        <dbReference type="Proteomes" id="UP000433050"/>
    </source>
</evidence>
<proteinExistence type="predicted"/>
<protein>
    <recommendedName>
        <fullName evidence="4">Prophage CP4-57 regulatory protein (AlpA)</fullName>
    </recommendedName>
</protein>
<dbReference type="EMBL" id="CACSAS010000001">
    <property type="protein sequence ID" value="CAA0089619.1"/>
    <property type="molecule type" value="Genomic_DNA"/>
</dbReference>
<organism evidence="2 3">
    <name type="scientific">Starkeya nomas</name>
    <dbReference type="NCBI Taxonomy" id="2666134"/>
    <lineage>
        <taxon>Bacteria</taxon>
        <taxon>Pseudomonadati</taxon>
        <taxon>Pseudomonadota</taxon>
        <taxon>Alphaproteobacteria</taxon>
        <taxon>Hyphomicrobiales</taxon>
        <taxon>Xanthobacteraceae</taxon>
        <taxon>Starkeya</taxon>
    </lineage>
</organism>
<evidence type="ECO:0000256" key="1">
    <source>
        <dbReference type="SAM" id="MobiDB-lite"/>
    </source>
</evidence>
<dbReference type="Gene3D" id="1.10.238.160">
    <property type="match status" value="1"/>
</dbReference>
<dbReference type="RefSeq" id="WP_244616589.1">
    <property type="nucleotide sequence ID" value="NZ_CACSAS010000001.1"/>
</dbReference>
<dbReference type="InterPro" id="IPR010260">
    <property type="entry name" value="AlpA"/>
</dbReference>
<evidence type="ECO:0008006" key="4">
    <source>
        <dbReference type="Google" id="ProtNLM"/>
    </source>
</evidence>
<sequence>MTKKPSRVRVLMMPYQDDDDRDPVGYSGPATVLTGLPRTIRRHELRLIVPLADSTIYEMEKRGDFPRRFNLTPRCVVWDLEEVETWLEQRRQTYLEGRAKIAPGPDVLQRKTRPVRPTDGSAS</sequence>
<dbReference type="Proteomes" id="UP000433050">
    <property type="component" value="Unassembled WGS sequence"/>
</dbReference>
<dbReference type="Pfam" id="PF05930">
    <property type="entry name" value="Phage_AlpA"/>
    <property type="match status" value="1"/>
</dbReference>
<dbReference type="AlphaFoldDB" id="A0A5S9NI10"/>
<evidence type="ECO:0000313" key="2">
    <source>
        <dbReference type="EMBL" id="CAA0089619.1"/>
    </source>
</evidence>
<keyword evidence="3" id="KW-1185">Reference proteome</keyword>
<gene>
    <name evidence="2" type="ORF">STARVERO_00979</name>
</gene>
<feature type="region of interest" description="Disordered" evidence="1">
    <location>
        <begin position="102"/>
        <end position="123"/>
    </location>
</feature>
<name>A0A5S9NI10_9HYPH</name>
<reference evidence="2 3" key="1">
    <citation type="submission" date="2019-12" db="EMBL/GenBank/DDBJ databases">
        <authorList>
            <person name="Reyes-Prieto M."/>
        </authorList>
    </citation>
    <scope>NUCLEOTIDE SEQUENCE [LARGE SCALE GENOMIC DNA]</scope>
    <source>
        <strain evidence="2">HF14-78462</strain>
    </source>
</reference>
<accession>A0A5S9NI10</accession>